<dbReference type="PANTHER" id="PTHR37442">
    <property type="entry name" value="F18A1.7 PROTEIN-RELATED"/>
    <property type="match status" value="1"/>
</dbReference>
<comment type="caution">
    <text evidence="4">The sequence shown here is derived from an EMBL/GenBank/DDBJ whole genome shotgun (WGS) entry which is preliminary data.</text>
</comment>
<proteinExistence type="predicted"/>
<evidence type="ECO:0000256" key="2">
    <source>
        <dbReference type="SAM" id="SignalP"/>
    </source>
</evidence>
<feature type="signal peptide" evidence="2">
    <location>
        <begin position="1"/>
        <end position="17"/>
    </location>
</feature>
<dbReference type="Proteomes" id="UP001177023">
    <property type="component" value="Unassembled WGS sequence"/>
</dbReference>
<evidence type="ECO:0000313" key="4">
    <source>
        <dbReference type="EMBL" id="CAJ0582753.1"/>
    </source>
</evidence>
<feature type="chain" id="PRO_5041364807" description="Chondroitin proteoglycan 4 domain-containing protein" evidence="2">
    <location>
        <begin position="18"/>
        <end position="496"/>
    </location>
</feature>
<feature type="compositionally biased region" description="Polar residues" evidence="1">
    <location>
        <begin position="317"/>
        <end position="327"/>
    </location>
</feature>
<dbReference type="EMBL" id="CATQJA010002664">
    <property type="protein sequence ID" value="CAJ0582753.1"/>
    <property type="molecule type" value="Genomic_DNA"/>
</dbReference>
<dbReference type="PANTHER" id="PTHR37442:SF2">
    <property type="entry name" value="CHONDROITIN PROTEOGLYCAN 4"/>
    <property type="match status" value="1"/>
</dbReference>
<feature type="region of interest" description="Disordered" evidence="1">
    <location>
        <begin position="304"/>
        <end position="327"/>
    </location>
</feature>
<evidence type="ECO:0000256" key="1">
    <source>
        <dbReference type="SAM" id="MobiDB-lite"/>
    </source>
</evidence>
<feature type="domain" description="Chondroitin proteoglycan 4" evidence="3">
    <location>
        <begin position="51"/>
        <end position="144"/>
    </location>
</feature>
<protein>
    <recommendedName>
        <fullName evidence="3">Chondroitin proteoglycan 4 domain-containing protein</fullName>
    </recommendedName>
</protein>
<evidence type="ECO:0000313" key="5">
    <source>
        <dbReference type="Proteomes" id="UP001177023"/>
    </source>
</evidence>
<accession>A0AA36G7L4</accession>
<keyword evidence="5" id="KW-1185">Reference proteome</keyword>
<organism evidence="4 5">
    <name type="scientific">Mesorhabditis spiculigera</name>
    <dbReference type="NCBI Taxonomy" id="96644"/>
    <lineage>
        <taxon>Eukaryota</taxon>
        <taxon>Metazoa</taxon>
        <taxon>Ecdysozoa</taxon>
        <taxon>Nematoda</taxon>
        <taxon>Chromadorea</taxon>
        <taxon>Rhabditida</taxon>
        <taxon>Rhabditina</taxon>
        <taxon>Rhabditomorpha</taxon>
        <taxon>Rhabditoidea</taxon>
        <taxon>Rhabditidae</taxon>
        <taxon>Mesorhabditinae</taxon>
        <taxon>Mesorhabditis</taxon>
    </lineage>
</organism>
<dbReference type="Pfam" id="PF15481">
    <property type="entry name" value="CPG4"/>
    <property type="match status" value="1"/>
</dbReference>
<dbReference type="InterPro" id="IPR029153">
    <property type="entry name" value="CPG4"/>
</dbReference>
<dbReference type="AlphaFoldDB" id="A0AA36G7L4"/>
<reference evidence="4" key="1">
    <citation type="submission" date="2023-06" db="EMBL/GenBank/DDBJ databases">
        <authorList>
            <person name="Delattre M."/>
        </authorList>
    </citation>
    <scope>NUCLEOTIDE SEQUENCE</scope>
    <source>
        <strain evidence="4">AF72</strain>
    </source>
</reference>
<gene>
    <name evidence="4" type="ORF">MSPICULIGERA_LOCUS20883</name>
</gene>
<name>A0AA36G7L4_9BILA</name>
<keyword evidence="2" id="KW-0732">Signal</keyword>
<feature type="non-terminal residue" evidence="4">
    <location>
        <position position="496"/>
    </location>
</feature>
<evidence type="ECO:0000259" key="3">
    <source>
        <dbReference type="Pfam" id="PF15481"/>
    </source>
</evidence>
<sequence>MRPVLILPICFMALVSSFPLQSPEQERGFFDISQFWPEDLDFKKLDAQSAECAVACTEYFMPLLGSVFRTGSNEERLNETCAEFEKAEECIQQQKDCPKNELYHTMTSGLRYMCHEQLPAFQASVQCMDNVGEQVYLECDNSCNPQALLSGLAVKEVLTQGLGQGFDGGFIKNFIDPHMMTMVASESCRIGQCMLECYRNKFNMLCEGTAGSLVSEAIVRPLDSSGSKAGLLGSVFGVFLPAQCRFMYDNSLLRKYRIDPALDKDLKRMYNAAGTAKAAVPAPALTADQQVLEALRPLYAGHNAGVRHDDGQAVPSEETSGSGAFDPQMQTILDTLPEGISGDGSGEMAAKRRRETSASLTDFFENDPLIGNEESFLMEKKDRSRNELGRTWNNVDDPASHENTPQYFAVEPGSEEKVKRLRLERTMDNADLYLAHWIIPGHQYRVDVEVEPEDQGEFVCLLRTYKAFAVNRLTDADIEALLQEIDIQKKRRSLPT</sequence>
<dbReference type="InterPro" id="IPR053123">
    <property type="entry name" value="CPG4-like"/>
</dbReference>